<feature type="coiled-coil region" evidence="1">
    <location>
        <begin position="53"/>
        <end position="116"/>
    </location>
</feature>
<proteinExistence type="predicted"/>
<dbReference type="AlphaFoldDB" id="A0A1B1UC99"/>
<keyword evidence="1" id="KW-0175">Coiled coil</keyword>
<keyword evidence="3" id="KW-1185">Reference proteome</keyword>
<protein>
    <recommendedName>
        <fullName evidence="4">Flagellar FliJ protein</fullName>
    </recommendedName>
</protein>
<dbReference type="KEGG" id="bic:LMTR13_09650"/>
<dbReference type="EMBL" id="CP016428">
    <property type="protein sequence ID" value="ANW00392.1"/>
    <property type="molecule type" value="Genomic_DNA"/>
</dbReference>
<gene>
    <name evidence="2" type="ORF">LMTR13_09650</name>
</gene>
<name>A0A1B1UC99_9BRAD</name>
<evidence type="ECO:0008006" key="4">
    <source>
        <dbReference type="Google" id="ProtNLM"/>
    </source>
</evidence>
<accession>A0A1B1UC99</accession>
<reference evidence="2 3" key="1">
    <citation type="submission" date="2016-07" db="EMBL/GenBank/DDBJ databases">
        <title>Complete genome sequence of Bradyrhizobium icense LMTR 13T, a potential inoculant strain isolated from lima bean (Phaseolus lunatus) in Peru.</title>
        <authorList>
            <person name="Ormeno-Orrillo E."/>
            <person name="Duran D."/>
            <person name="Rogel M.A."/>
            <person name="Rey L."/>
            <person name="Imperial J."/>
            <person name="Ruiz-Argueso T."/>
            <person name="Martinez-Romero E."/>
        </authorList>
    </citation>
    <scope>NUCLEOTIDE SEQUENCE [LARGE SCALE GENOMIC DNA]</scope>
    <source>
        <strain evidence="2 3">LMTR 13</strain>
    </source>
</reference>
<organism evidence="2 3">
    <name type="scientific">Bradyrhizobium icense</name>
    <dbReference type="NCBI Taxonomy" id="1274631"/>
    <lineage>
        <taxon>Bacteria</taxon>
        <taxon>Pseudomonadati</taxon>
        <taxon>Pseudomonadota</taxon>
        <taxon>Alphaproteobacteria</taxon>
        <taxon>Hyphomicrobiales</taxon>
        <taxon>Nitrobacteraceae</taxon>
        <taxon>Bradyrhizobium</taxon>
    </lineage>
</organism>
<sequence length="136" mass="15282">MVRRSAGSRKPFRTGTPRRFDMARAFKVRSAERDAQTDSERLGSISAAIEAAVASIQKERDALRARVDAARDQAAFATGTEYDEYLTRDAKDAARIKEYEQQMASGENRTQELDRQLGGLGAVQELFSRYFADKVR</sequence>
<evidence type="ECO:0000313" key="2">
    <source>
        <dbReference type="EMBL" id="ANW00392.1"/>
    </source>
</evidence>
<dbReference type="Proteomes" id="UP000092839">
    <property type="component" value="Chromosome"/>
</dbReference>
<evidence type="ECO:0000256" key="1">
    <source>
        <dbReference type="SAM" id="Coils"/>
    </source>
</evidence>
<evidence type="ECO:0000313" key="3">
    <source>
        <dbReference type="Proteomes" id="UP000092839"/>
    </source>
</evidence>